<dbReference type="AlphaFoldDB" id="A0AAN7BDR5"/>
<dbReference type="CDD" id="cd00118">
    <property type="entry name" value="LysM"/>
    <property type="match status" value="1"/>
</dbReference>
<dbReference type="EMBL" id="MU865498">
    <property type="protein sequence ID" value="KAK4221991.1"/>
    <property type="molecule type" value="Genomic_DNA"/>
</dbReference>
<feature type="domain" description="LysM" evidence="2">
    <location>
        <begin position="34"/>
        <end position="80"/>
    </location>
</feature>
<evidence type="ECO:0000256" key="1">
    <source>
        <dbReference type="SAM" id="SignalP"/>
    </source>
</evidence>
<evidence type="ECO:0000259" key="2">
    <source>
        <dbReference type="PROSITE" id="PS51782"/>
    </source>
</evidence>
<dbReference type="Proteomes" id="UP001301958">
    <property type="component" value="Unassembled WGS sequence"/>
</dbReference>
<evidence type="ECO:0000313" key="3">
    <source>
        <dbReference type="EMBL" id="KAK4221991.1"/>
    </source>
</evidence>
<protein>
    <recommendedName>
        <fullName evidence="2">LysM domain-containing protein</fullName>
    </recommendedName>
</protein>
<proteinExistence type="predicted"/>
<dbReference type="PROSITE" id="PS51782">
    <property type="entry name" value="LYSM"/>
    <property type="match status" value="1"/>
</dbReference>
<keyword evidence="1" id="KW-0732">Signal</keyword>
<sequence>MKPLFTLLLSLQLPVIVTAQSIPKRDTYNPRCTHFTRFVPGMTCNSIAKRYNILVSDIFAWNTELKPECSNLATIEYVCVGVLDGPGDPMNRTLTYDLNYVETETVGPYPQPT</sequence>
<keyword evidence="4" id="KW-1185">Reference proteome</keyword>
<comment type="caution">
    <text evidence="3">The sequence shown here is derived from an EMBL/GenBank/DDBJ whole genome shotgun (WGS) entry which is preliminary data.</text>
</comment>
<dbReference type="InterPro" id="IPR018392">
    <property type="entry name" value="LysM"/>
</dbReference>
<dbReference type="InterPro" id="IPR036779">
    <property type="entry name" value="LysM_dom_sf"/>
</dbReference>
<dbReference type="Gene3D" id="3.10.350.10">
    <property type="entry name" value="LysM domain"/>
    <property type="match status" value="1"/>
</dbReference>
<reference evidence="3" key="1">
    <citation type="journal article" date="2023" name="Mol. Phylogenet. Evol.">
        <title>Genome-scale phylogeny and comparative genomics of the fungal order Sordariales.</title>
        <authorList>
            <person name="Hensen N."/>
            <person name="Bonometti L."/>
            <person name="Westerberg I."/>
            <person name="Brannstrom I.O."/>
            <person name="Guillou S."/>
            <person name="Cros-Aarteil S."/>
            <person name="Calhoun S."/>
            <person name="Haridas S."/>
            <person name="Kuo A."/>
            <person name="Mondo S."/>
            <person name="Pangilinan J."/>
            <person name="Riley R."/>
            <person name="LaButti K."/>
            <person name="Andreopoulos B."/>
            <person name="Lipzen A."/>
            <person name="Chen C."/>
            <person name="Yan M."/>
            <person name="Daum C."/>
            <person name="Ng V."/>
            <person name="Clum A."/>
            <person name="Steindorff A."/>
            <person name="Ohm R.A."/>
            <person name="Martin F."/>
            <person name="Silar P."/>
            <person name="Natvig D.O."/>
            <person name="Lalanne C."/>
            <person name="Gautier V."/>
            <person name="Ament-Velasquez S.L."/>
            <person name="Kruys A."/>
            <person name="Hutchinson M.I."/>
            <person name="Powell A.J."/>
            <person name="Barry K."/>
            <person name="Miller A.N."/>
            <person name="Grigoriev I.V."/>
            <person name="Debuchy R."/>
            <person name="Gladieux P."/>
            <person name="Hiltunen Thoren M."/>
            <person name="Johannesson H."/>
        </authorList>
    </citation>
    <scope>NUCLEOTIDE SEQUENCE</scope>
    <source>
        <strain evidence="3">CBS 990.96</strain>
    </source>
</reference>
<name>A0AAN7BDR5_9PEZI</name>
<feature type="signal peptide" evidence="1">
    <location>
        <begin position="1"/>
        <end position="19"/>
    </location>
</feature>
<evidence type="ECO:0000313" key="4">
    <source>
        <dbReference type="Proteomes" id="UP001301958"/>
    </source>
</evidence>
<organism evidence="3 4">
    <name type="scientific">Podospora fimiseda</name>
    <dbReference type="NCBI Taxonomy" id="252190"/>
    <lineage>
        <taxon>Eukaryota</taxon>
        <taxon>Fungi</taxon>
        <taxon>Dikarya</taxon>
        <taxon>Ascomycota</taxon>
        <taxon>Pezizomycotina</taxon>
        <taxon>Sordariomycetes</taxon>
        <taxon>Sordariomycetidae</taxon>
        <taxon>Sordariales</taxon>
        <taxon>Podosporaceae</taxon>
        <taxon>Podospora</taxon>
    </lineage>
</organism>
<dbReference type="Pfam" id="PF01476">
    <property type="entry name" value="LysM"/>
    <property type="match status" value="1"/>
</dbReference>
<gene>
    <name evidence="3" type="ORF">QBC38DRAFT_520552</name>
</gene>
<feature type="chain" id="PRO_5042996672" description="LysM domain-containing protein" evidence="1">
    <location>
        <begin position="20"/>
        <end position="113"/>
    </location>
</feature>
<accession>A0AAN7BDR5</accession>
<reference evidence="3" key="2">
    <citation type="submission" date="2023-05" db="EMBL/GenBank/DDBJ databases">
        <authorList>
            <consortium name="Lawrence Berkeley National Laboratory"/>
            <person name="Steindorff A."/>
            <person name="Hensen N."/>
            <person name="Bonometti L."/>
            <person name="Westerberg I."/>
            <person name="Brannstrom I.O."/>
            <person name="Guillou S."/>
            <person name="Cros-Aarteil S."/>
            <person name="Calhoun S."/>
            <person name="Haridas S."/>
            <person name="Kuo A."/>
            <person name="Mondo S."/>
            <person name="Pangilinan J."/>
            <person name="Riley R."/>
            <person name="Labutti K."/>
            <person name="Andreopoulos B."/>
            <person name="Lipzen A."/>
            <person name="Chen C."/>
            <person name="Yanf M."/>
            <person name="Daum C."/>
            <person name="Ng V."/>
            <person name="Clum A."/>
            <person name="Ohm R."/>
            <person name="Martin F."/>
            <person name="Silar P."/>
            <person name="Natvig D."/>
            <person name="Lalanne C."/>
            <person name="Gautier V."/>
            <person name="Ament-Velasquez S.L."/>
            <person name="Kruys A."/>
            <person name="Hutchinson M.I."/>
            <person name="Powell A.J."/>
            <person name="Barry K."/>
            <person name="Miller A.N."/>
            <person name="Grigoriev I.V."/>
            <person name="Debuchy R."/>
            <person name="Gladieux P."/>
            <person name="Thoren M.H."/>
            <person name="Johannesson H."/>
        </authorList>
    </citation>
    <scope>NUCLEOTIDE SEQUENCE</scope>
    <source>
        <strain evidence="3">CBS 990.96</strain>
    </source>
</reference>